<keyword evidence="11" id="KW-0804">Transcription</keyword>
<name>A0ABS9KDT1_9BACT</name>
<dbReference type="RefSeq" id="WP_237854226.1">
    <property type="nucleotide sequence ID" value="NZ_JAKLWS010000011.1"/>
</dbReference>
<evidence type="ECO:0000256" key="10">
    <source>
        <dbReference type="ARBA" id="ARBA00023125"/>
    </source>
</evidence>
<keyword evidence="7" id="KW-0479">Metal-binding</keyword>
<evidence type="ECO:0000256" key="1">
    <source>
        <dbReference type="ARBA" id="ARBA00004496"/>
    </source>
</evidence>
<evidence type="ECO:0000256" key="7">
    <source>
        <dbReference type="ARBA" id="ARBA00022723"/>
    </source>
</evidence>
<dbReference type="Pfam" id="PF01475">
    <property type="entry name" value="FUR"/>
    <property type="match status" value="1"/>
</dbReference>
<keyword evidence="8" id="KW-0862">Zinc</keyword>
<dbReference type="Gene3D" id="3.30.1490.190">
    <property type="match status" value="1"/>
</dbReference>
<protein>
    <recommendedName>
        <fullName evidence="4">Ferric uptake regulation protein</fullName>
    </recommendedName>
</protein>
<accession>A0ABS9KDT1</accession>
<evidence type="ECO:0000313" key="12">
    <source>
        <dbReference type="EMBL" id="MCG2589017.1"/>
    </source>
</evidence>
<reference evidence="12" key="2">
    <citation type="submission" date="2024-05" db="EMBL/GenBank/DDBJ databases">
        <title>Rhodohalobacter halophilus gen. nov., sp. nov., a moderately halophilic member of the family Balneolaceae.</title>
        <authorList>
            <person name="Xia J."/>
        </authorList>
    </citation>
    <scope>NUCLEOTIDE SEQUENCE</scope>
    <source>
        <strain evidence="12">WB101</strain>
    </source>
</reference>
<sequence length="171" mass="20438">MAHQAQEETVQLVKQIFRTYLKERNQRQTPERFMVLEEIYRSDGHFDADDIFFNMKNAGTRVSRATVYNTLDLLIECGLVQRQQFGKNQYYYERSYAYQQHDHMICKECGVVIEFCDPRILEIQNLMEKIHDFEVEGHTLHLFGRCNDREACEKRRESGDKIKSMKEKKEA</sequence>
<evidence type="ECO:0000256" key="2">
    <source>
        <dbReference type="ARBA" id="ARBA00007957"/>
    </source>
</evidence>
<evidence type="ECO:0000256" key="8">
    <source>
        <dbReference type="ARBA" id="ARBA00022833"/>
    </source>
</evidence>
<evidence type="ECO:0000256" key="6">
    <source>
        <dbReference type="ARBA" id="ARBA00022491"/>
    </source>
</evidence>
<evidence type="ECO:0000313" key="13">
    <source>
        <dbReference type="Proteomes" id="UP001165366"/>
    </source>
</evidence>
<dbReference type="InterPro" id="IPR002481">
    <property type="entry name" value="FUR"/>
</dbReference>
<proteinExistence type="inferred from homology"/>
<evidence type="ECO:0000256" key="3">
    <source>
        <dbReference type="ARBA" id="ARBA00011738"/>
    </source>
</evidence>
<gene>
    <name evidence="12" type="ORF">L6773_10585</name>
</gene>
<keyword evidence="6" id="KW-0678">Repressor</keyword>
<comment type="similarity">
    <text evidence="2">Belongs to the Fur family.</text>
</comment>
<dbReference type="EMBL" id="JAKLWS010000011">
    <property type="protein sequence ID" value="MCG2589017.1"/>
    <property type="molecule type" value="Genomic_DNA"/>
</dbReference>
<dbReference type="Gene3D" id="1.10.10.10">
    <property type="entry name" value="Winged helix-like DNA-binding domain superfamily/Winged helix DNA-binding domain"/>
    <property type="match status" value="1"/>
</dbReference>
<keyword evidence="10" id="KW-0238">DNA-binding</keyword>
<evidence type="ECO:0000256" key="4">
    <source>
        <dbReference type="ARBA" id="ARBA00020910"/>
    </source>
</evidence>
<dbReference type="InterPro" id="IPR036390">
    <property type="entry name" value="WH_DNA-bd_sf"/>
</dbReference>
<reference evidence="12" key="1">
    <citation type="submission" date="2022-01" db="EMBL/GenBank/DDBJ databases">
        <authorList>
            <person name="Wang Y."/>
        </authorList>
    </citation>
    <scope>NUCLEOTIDE SEQUENCE</scope>
    <source>
        <strain evidence="12">WB101</strain>
    </source>
</reference>
<evidence type="ECO:0000256" key="11">
    <source>
        <dbReference type="ARBA" id="ARBA00023163"/>
    </source>
</evidence>
<dbReference type="SUPFAM" id="SSF46785">
    <property type="entry name" value="Winged helix' DNA-binding domain"/>
    <property type="match status" value="1"/>
</dbReference>
<dbReference type="InterPro" id="IPR043135">
    <property type="entry name" value="Fur_C"/>
</dbReference>
<dbReference type="CDD" id="cd07153">
    <property type="entry name" value="Fur_like"/>
    <property type="match status" value="1"/>
</dbReference>
<keyword evidence="9" id="KW-0805">Transcription regulation</keyword>
<keyword evidence="13" id="KW-1185">Reference proteome</keyword>
<comment type="subcellular location">
    <subcellularLocation>
        <location evidence="1">Cytoplasm</location>
    </subcellularLocation>
</comment>
<comment type="caution">
    <text evidence="12">The sequence shown here is derived from an EMBL/GenBank/DDBJ whole genome shotgun (WGS) entry which is preliminary data.</text>
</comment>
<dbReference type="Proteomes" id="UP001165366">
    <property type="component" value="Unassembled WGS sequence"/>
</dbReference>
<dbReference type="InterPro" id="IPR036388">
    <property type="entry name" value="WH-like_DNA-bd_sf"/>
</dbReference>
<keyword evidence="5" id="KW-0963">Cytoplasm</keyword>
<dbReference type="PANTHER" id="PTHR33202:SF2">
    <property type="entry name" value="FERRIC UPTAKE REGULATION PROTEIN"/>
    <property type="match status" value="1"/>
</dbReference>
<organism evidence="12 13">
    <name type="scientific">Rhodohalobacter sulfatireducens</name>
    <dbReference type="NCBI Taxonomy" id="2911366"/>
    <lineage>
        <taxon>Bacteria</taxon>
        <taxon>Pseudomonadati</taxon>
        <taxon>Balneolota</taxon>
        <taxon>Balneolia</taxon>
        <taxon>Balneolales</taxon>
        <taxon>Balneolaceae</taxon>
        <taxon>Rhodohalobacter</taxon>
    </lineage>
</organism>
<evidence type="ECO:0000256" key="9">
    <source>
        <dbReference type="ARBA" id="ARBA00023015"/>
    </source>
</evidence>
<evidence type="ECO:0000256" key="5">
    <source>
        <dbReference type="ARBA" id="ARBA00022490"/>
    </source>
</evidence>
<comment type="subunit">
    <text evidence="3">Homodimer.</text>
</comment>
<dbReference type="PANTHER" id="PTHR33202">
    <property type="entry name" value="ZINC UPTAKE REGULATION PROTEIN"/>
    <property type="match status" value="1"/>
</dbReference>